<reference evidence="1" key="1">
    <citation type="journal article" date="2020" name="Nature">
        <title>Giant virus diversity and host interactions through global metagenomics.</title>
        <authorList>
            <person name="Schulz F."/>
            <person name="Roux S."/>
            <person name="Paez-Espino D."/>
            <person name="Jungbluth S."/>
            <person name="Walsh D.A."/>
            <person name="Denef V.J."/>
            <person name="McMahon K.D."/>
            <person name="Konstantinidis K.T."/>
            <person name="Eloe-Fadrosh E.A."/>
            <person name="Kyrpides N.C."/>
            <person name="Woyke T."/>
        </authorList>
    </citation>
    <scope>NUCLEOTIDE SEQUENCE</scope>
    <source>
        <strain evidence="1">GVMAG-M-3300009180-1</strain>
    </source>
</reference>
<proteinExistence type="predicted"/>
<sequence length="156" mass="18156">MDINAIFERVSKDTSLLAQIDIDELLKNVNDEKTDYLDNKTLDDILDENIKAVKSLGLVGSKVADICNRLAGYRYVENIYEIHKGKHIRWIRHDNKNLTNGAIVLDVKFLDNGCHVLCRNTQHRLFQIKFNECFMFQKLSTGEQLILMAYEHVRKM</sequence>
<dbReference type="AlphaFoldDB" id="A0A6C0F2W3"/>
<organism evidence="1">
    <name type="scientific">viral metagenome</name>
    <dbReference type="NCBI Taxonomy" id="1070528"/>
    <lineage>
        <taxon>unclassified sequences</taxon>
        <taxon>metagenomes</taxon>
        <taxon>organismal metagenomes</taxon>
    </lineage>
</organism>
<protein>
    <submittedName>
        <fullName evidence="1">Uncharacterized protein</fullName>
    </submittedName>
</protein>
<name>A0A6C0F2W3_9ZZZZ</name>
<dbReference type="EMBL" id="MN739011">
    <property type="protein sequence ID" value="QHT34973.1"/>
    <property type="molecule type" value="Genomic_DNA"/>
</dbReference>
<accession>A0A6C0F2W3</accession>
<evidence type="ECO:0000313" key="1">
    <source>
        <dbReference type="EMBL" id="QHT34973.1"/>
    </source>
</evidence>